<reference evidence="1 2" key="1">
    <citation type="submission" date="2018-01" db="EMBL/GenBank/DDBJ databases">
        <title>Complete genome sequence of Flavivirga eckloniae ECD14 isolated from seaweed Ecklonia cava.</title>
        <authorList>
            <person name="Lee J.H."/>
            <person name="Baik K.S."/>
            <person name="Seong C.N."/>
        </authorList>
    </citation>
    <scope>NUCLEOTIDE SEQUENCE [LARGE SCALE GENOMIC DNA]</scope>
    <source>
        <strain evidence="1 2">ECD14</strain>
    </source>
</reference>
<proteinExistence type="predicted"/>
<dbReference type="InterPro" id="IPR027056">
    <property type="entry name" value="Gluconate_2DH_su3"/>
</dbReference>
<gene>
    <name evidence="1" type="ORF">C1H87_15480</name>
</gene>
<name>A0A2K9PT89_9FLAO</name>
<evidence type="ECO:0000313" key="1">
    <source>
        <dbReference type="EMBL" id="AUP80028.1"/>
    </source>
</evidence>
<organism evidence="1 2">
    <name type="scientific">Flavivirga eckloniae</name>
    <dbReference type="NCBI Taxonomy" id="1803846"/>
    <lineage>
        <taxon>Bacteria</taxon>
        <taxon>Pseudomonadati</taxon>
        <taxon>Bacteroidota</taxon>
        <taxon>Flavobacteriia</taxon>
        <taxon>Flavobacteriales</taxon>
        <taxon>Flavobacteriaceae</taxon>
        <taxon>Flavivirga</taxon>
    </lineage>
</organism>
<dbReference type="RefSeq" id="WP_102756680.1">
    <property type="nucleotide sequence ID" value="NZ_CP025791.1"/>
</dbReference>
<evidence type="ECO:0000313" key="2">
    <source>
        <dbReference type="Proteomes" id="UP000235826"/>
    </source>
</evidence>
<dbReference type="KEGG" id="fek:C1H87_15480"/>
<protein>
    <recommendedName>
        <fullName evidence="3">Gluconate 2-dehydrogenase subunit 3 family protein</fullName>
    </recommendedName>
</protein>
<evidence type="ECO:0008006" key="3">
    <source>
        <dbReference type="Google" id="ProtNLM"/>
    </source>
</evidence>
<dbReference type="Proteomes" id="UP000235826">
    <property type="component" value="Chromosome"/>
</dbReference>
<keyword evidence="2" id="KW-1185">Reference proteome</keyword>
<accession>A0A2K9PT89</accession>
<dbReference type="AlphaFoldDB" id="A0A2K9PT89"/>
<dbReference type="EMBL" id="CP025791">
    <property type="protein sequence ID" value="AUP80028.1"/>
    <property type="molecule type" value="Genomic_DNA"/>
</dbReference>
<dbReference type="OrthoDB" id="6385145at2"/>
<sequence length="91" mass="10080">MDRRSALKNLTMGLGYSIAAPTIFNVLSSCNAEKESWTPLFLSKEEKHIVTHLADIILPASDTPGALDVNIPQFLDVMYHDIEKKTKSGSF</sequence>
<dbReference type="Pfam" id="PF13618">
    <property type="entry name" value="Gluconate_2-dh3"/>
    <property type="match status" value="1"/>
</dbReference>
<dbReference type="PROSITE" id="PS51257">
    <property type="entry name" value="PROKAR_LIPOPROTEIN"/>
    <property type="match status" value="1"/>
</dbReference>